<dbReference type="AlphaFoldDB" id="A0A5R8QAQ1"/>
<name>A0A5R8QAQ1_9FIRM</name>
<feature type="domain" description="TNase-like" evidence="5">
    <location>
        <begin position="60"/>
        <end position="190"/>
    </location>
</feature>
<dbReference type="PROSITE" id="PS50830">
    <property type="entry name" value="TNASE_3"/>
    <property type="match status" value="1"/>
</dbReference>
<accession>A0A5R8QAQ1</accession>
<keyword evidence="2" id="KW-0255">Endonuclease</keyword>
<reference evidence="6 7" key="1">
    <citation type="submission" date="2019-05" db="EMBL/GenBank/DDBJ databases">
        <title>Culicoidintestinum kansasii gen. nov., sp. nov. from the gastrointestinal tract of the biting midge, Culicoides sonorensis.</title>
        <authorList>
            <person name="Neupane S."/>
            <person name="Ghosh A."/>
            <person name="Gunther S."/>
            <person name="Martin K."/>
            <person name="Zurek L."/>
        </authorList>
    </citation>
    <scope>NUCLEOTIDE SEQUENCE [LARGE SCALE GENOMIC DNA]</scope>
    <source>
        <strain evidence="6 7">CS-1</strain>
    </source>
</reference>
<dbReference type="PANTHER" id="PTHR12302">
    <property type="entry name" value="EBNA2 BINDING PROTEIN P100"/>
    <property type="match status" value="1"/>
</dbReference>
<evidence type="ECO:0000256" key="1">
    <source>
        <dbReference type="ARBA" id="ARBA00022722"/>
    </source>
</evidence>
<keyword evidence="3" id="KW-0378">Hydrolase</keyword>
<comment type="caution">
    <text evidence="6">The sequence shown here is derived from an EMBL/GenBank/DDBJ whole genome shotgun (WGS) entry which is preliminary data.</text>
</comment>
<protein>
    <submittedName>
        <fullName evidence="6">Thermonuclease family protein</fullName>
    </submittedName>
</protein>
<keyword evidence="7" id="KW-1185">Reference proteome</keyword>
<organism evidence="6 7">
    <name type="scientific">Culicoidibacter larvae</name>
    <dbReference type="NCBI Taxonomy" id="2579976"/>
    <lineage>
        <taxon>Bacteria</taxon>
        <taxon>Bacillati</taxon>
        <taxon>Bacillota</taxon>
        <taxon>Culicoidibacteria</taxon>
        <taxon>Culicoidibacterales</taxon>
        <taxon>Culicoidibacteraceae</taxon>
        <taxon>Culicoidibacter</taxon>
    </lineage>
</organism>
<sequence>MKNKKLIAALIVAVLGVAGFTVSQTEVHSIVQQFFDTNTVTTPATPQQPSVPTESLDENGRELVAFEKCVDGDTFWVVSKDNGSFKIRLSGVNTPESTNKKEFYGNEASAYTCERIQEAQVIALEYDTTQKDSYNRKVVIVWLDNQNFNLELVTKGYADLKYLKDTMPYAEQYRAAEAEAKAAGLGMWNKS</sequence>
<evidence type="ECO:0000313" key="6">
    <source>
        <dbReference type="EMBL" id="TLG72973.1"/>
    </source>
</evidence>
<dbReference type="Proteomes" id="UP000306912">
    <property type="component" value="Unassembled WGS sequence"/>
</dbReference>
<evidence type="ECO:0000259" key="5">
    <source>
        <dbReference type="PROSITE" id="PS50830"/>
    </source>
</evidence>
<dbReference type="GO" id="GO:0004519">
    <property type="term" value="F:endonuclease activity"/>
    <property type="evidence" value="ECO:0007669"/>
    <property type="project" value="UniProtKB-KW"/>
</dbReference>
<feature type="signal peptide" evidence="4">
    <location>
        <begin position="1"/>
        <end position="23"/>
    </location>
</feature>
<evidence type="ECO:0000256" key="4">
    <source>
        <dbReference type="SAM" id="SignalP"/>
    </source>
</evidence>
<evidence type="ECO:0000313" key="7">
    <source>
        <dbReference type="Proteomes" id="UP000306912"/>
    </source>
</evidence>
<dbReference type="RefSeq" id="WP_138191199.1">
    <property type="nucleotide sequence ID" value="NZ_VBWP01000006.1"/>
</dbReference>
<dbReference type="InterPro" id="IPR016071">
    <property type="entry name" value="Staphylococal_nuclease_OB-fold"/>
</dbReference>
<evidence type="ECO:0000256" key="3">
    <source>
        <dbReference type="ARBA" id="ARBA00022801"/>
    </source>
</evidence>
<dbReference type="InParanoid" id="A0A5R8QAQ1"/>
<evidence type="ECO:0000256" key="2">
    <source>
        <dbReference type="ARBA" id="ARBA00022759"/>
    </source>
</evidence>
<dbReference type="GO" id="GO:0016787">
    <property type="term" value="F:hydrolase activity"/>
    <property type="evidence" value="ECO:0007669"/>
    <property type="project" value="UniProtKB-KW"/>
</dbReference>
<dbReference type="Pfam" id="PF00565">
    <property type="entry name" value="SNase"/>
    <property type="match status" value="1"/>
</dbReference>
<keyword evidence="1" id="KW-0540">Nuclease</keyword>
<dbReference type="SMART" id="SM00318">
    <property type="entry name" value="SNc"/>
    <property type="match status" value="1"/>
</dbReference>
<dbReference type="FunCoup" id="A0A5R8QAQ1">
    <property type="interactions" value="16"/>
</dbReference>
<proteinExistence type="predicted"/>
<dbReference type="OrthoDB" id="4376109at2"/>
<dbReference type="EMBL" id="VBWP01000006">
    <property type="protein sequence ID" value="TLG72973.1"/>
    <property type="molecule type" value="Genomic_DNA"/>
</dbReference>
<dbReference type="InterPro" id="IPR035437">
    <property type="entry name" value="SNase_OB-fold_sf"/>
</dbReference>
<gene>
    <name evidence="6" type="ORF">FEZ08_07975</name>
</gene>
<dbReference type="PANTHER" id="PTHR12302:SF3">
    <property type="entry name" value="SERINE_THREONINE-PROTEIN KINASE 31"/>
    <property type="match status" value="1"/>
</dbReference>
<keyword evidence="4" id="KW-0732">Signal</keyword>
<dbReference type="SUPFAM" id="SSF50199">
    <property type="entry name" value="Staphylococcal nuclease"/>
    <property type="match status" value="1"/>
</dbReference>
<feature type="chain" id="PRO_5038991876" evidence="4">
    <location>
        <begin position="24"/>
        <end position="191"/>
    </location>
</feature>
<dbReference type="Gene3D" id="2.40.50.90">
    <property type="match status" value="1"/>
</dbReference>